<dbReference type="Pfam" id="PF00069">
    <property type="entry name" value="Pkinase"/>
    <property type="match status" value="1"/>
</dbReference>
<name>A0A8K1C417_PYTOL</name>
<evidence type="ECO:0000259" key="10">
    <source>
        <dbReference type="PROSITE" id="PS50011"/>
    </source>
</evidence>
<evidence type="ECO:0000313" key="11">
    <source>
        <dbReference type="EMBL" id="TMW56051.1"/>
    </source>
</evidence>
<feature type="domain" description="Protein kinase" evidence="10">
    <location>
        <begin position="155"/>
        <end position="529"/>
    </location>
</feature>
<evidence type="ECO:0000256" key="9">
    <source>
        <dbReference type="SAM" id="MobiDB-lite"/>
    </source>
</evidence>
<comment type="catalytic activity">
    <reaction evidence="8">
        <text>L-seryl-[protein] + ATP = O-phospho-L-seryl-[protein] + ADP + H(+)</text>
        <dbReference type="Rhea" id="RHEA:17989"/>
        <dbReference type="Rhea" id="RHEA-COMP:9863"/>
        <dbReference type="Rhea" id="RHEA-COMP:11604"/>
        <dbReference type="ChEBI" id="CHEBI:15378"/>
        <dbReference type="ChEBI" id="CHEBI:29999"/>
        <dbReference type="ChEBI" id="CHEBI:30616"/>
        <dbReference type="ChEBI" id="CHEBI:83421"/>
        <dbReference type="ChEBI" id="CHEBI:456216"/>
        <dbReference type="EC" id="2.7.11.1"/>
    </reaction>
</comment>
<dbReference type="SMART" id="SM00220">
    <property type="entry name" value="S_TKc"/>
    <property type="match status" value="1"/>
</dbReference>
<dbReference type="Gene3D" id="1.10.510.10">
    <property type="entry name" value="Transferase(Phosphotransferase) domain 1"/>
    <property type="match status" value="1"/>
</dbReference>
<dbReference type="InterPro" id="IPR000719">
    <property type="entry name" value="Prot_kinase_dom"/>
</dbReference>
<feature type="compositionally biased region" description="Polar residues" evidence="9">
    <location>
        <begin position="38"/>
        <end position="60"/>
    </location>
</feature>
<feature type="compositionally biased region" description="Polar residues" evidence="9">
    <location>
        <begin position="574"/>
        <end position="584"/>
    </location>
</feature>
<gene>
    <name evidence="11" type="ORF">Poli38472_008699</name>
</gene>
<feature type="region of interest" description="Disordered" evidence="9">
    <location>
        <begin position="37"/>
        <end position="70"/>
    </location>
</feature>
<dbReference type="Proteomes" id="UP000794436">
    <property type="component" value="Unassembled WGS sequence"/>
</dbReference>
<evidence type="ECO:0000256" key="3">
    <source>
        <dbReference type="ARBA" id="ARBA00022679"/>
    </source>
</evidence>
<keyword evidence="12" id="KW-1185">Reference proteome</keyword>
<evidence type="ECO:0000256" key="1">
    <source>
        <dbReference type="ARBA" id="ARBA00012513"/>
    </source>
</evidence>
<accession>A0A8K1C417</accession>
<proteinExistence type="predicted"/>
<dbReference type="PANTHER" id="PTHR43895:SF32">
    <property type="entry name" value="SERINE_THREONINE-PROTEIN KINASE CHK1"/>
    <property type="match status" value="1"/>
</dbReference>
<organism evidence="11 12">
    <name type="scientific">Pythium oligandrum</name>
    <name type="common">Mycoparasitic fungus</name>
    <dbReference type="NCBI Taxonomy" id="41045"/>
    <lineage>
        <taxon>Eukaryota</taxon>
        <taxon>Sar</taxon>
        <taxon>Stramenopiles</taxon>
        <taxon>Oomycota</taxon>
        <taxon>Peronosporomycetes</taxon>
        <taxon>Pythiales</taxon>
        <taxon>Pythiaceae</taxon>
        <taxon>Pythium</taxon>
    </lineage>
</organism>
<comment type="catalytic activity">
    <reaction evidence="7">
        <text>L-threonyl-[protein] + ATP = O-phospho-L-threonyl-[protein] + ADP + H(+)</text>
        <dbReference type="Rhea" id="RHEA:46608"/>
        <dbReference type="Rhea" id="RHEA-COMP:11060"/>
        <dbReference type="Rhea" id="RHEA-COMP:11605"/>
        <dbReference type="ChEBI" id="CHEBI:15378"/>
        <dbReference type="ChEBI" id="CHEBI:30013"/>
        <dbReference type="ChEBI" id="CHEBI:30616"/>
        <dbReference type="ChEBI" id="CHEBI:61977"/>
        <dbReference type="ChEBI" id="CHEBI:456216"/>
        <dbReference type="EC" id="2.7.11.1"/>
    </reaction>
</comment>
<evidence type="ECO:0000256" key="7">
    <source>
        <dbReference type="ARBA" id="ARBA00047899"/>
    </source>
</evidence>
<evidence type="ECO:0000256" key="2">
    <source>
        <dbReference type="ARBA" id="ARBA00022527"/>
    </source>
</evidence>
<dbReference type="SUPFAM" id="SSF56112">
    <property type="entry name" value="Protein kinase-like (PK-like)"/>
    <property type="match status" value="1"/>
</dbReference>
<dbReference type="EC" id="2.7.11.1" evidence="1"/>
<keyword evidence="3" id="KW-0808">Transferase</keyword>
<evidence type="ECO:0000256" key="4">
    <source>
        <dbReference type="ARBA" id="ARBA00022741"/>
    </source>
</evidence>
<protein>
    <recommendedName>
        <fullName evidence="1">non-specific serine/threonine protein kinase</fullName>
        <ecNumber evidence="1">2.7.11.1</ecNumber>
    </recommendedName>
</protein>
<comment type="caution">
    <text evidence="11">The sequence shown here is derived from an EMBL/GenBank/DDBJ whole genome shotgun (WGS) entry which is preliminary data.</text>
</comment>
<dbReference type="GO" id="GO:0007165">
    <property type="term" value="P:signal transduction"/>
    <property type="evidence" value="ECO:0007669"/>
    <property type="project" value="TreeGrafter"/>
</dbReference>
<dbReference type="AlphaFoldDB" id="A0A8K1C417"/>
<dbReference type="GO" id="GO:0004674">
    <property type="term" value="F:protein serine/threonine kinase activity"/>
    <property type="evidence" value="ECO:0007669"/>
    <property type="project" value="UniProtKB-KW"/>
</dbReference>
<keyword evidence="2" id="KW-0723">Serine/threonine-protein kinase</keyword>
<dbReference type="InterPro" id="IPR011009">
    <property type="entry name" value="Kinase-like_dom_sf"/>
</dbReference>
<dbReference type="OrthoDB" id="93511at2759"/>
<evidence type="ECO:0000256" key="8">
    <source>
        <dbReference type="ARBA" id="ARBA00048679"/>
    </source>
</evidence>
<dbReference type="GO" id="GO:0005524">
    <property type="term" value="F:ATP binding"/>
    <property type="evidence" value="ECO:0007669"/>
    <property type="project" value="UniProtKB-KW"/>
</dbReference>
<keyword evidence="6" id="KW-0067">ATP-binding</keyword>
<evidence type="ECO:0000313" key="12">
    <source>
        <dbReference type="Proteomes" id="UP000794436"/>
    </source>
</evidence>
<dbReference type="EMBL" id="SPLM01000146">
    <property type="protein sequence ID" value="TMW56051.1"/>
    <property type="molecule type" value="Genomic_DNA"/>
</dbReference>
<reference evidence="11" key="1">
    <citation type="submission" date="2019-03" db="EMBL/GenBank/DDBJ databases">
        <title>Long read genome sequence of the mycoparasitic Pythium oligandrum ATCC 38472 isolated from sugarbeet rhizosphere.</title>
        <authorList>
            <person name="Gaulin E."/>
        </authorList>
    </citation>
    <scope>NUCLEOTIDE SEQUENCE</scope>
    <source>
        <strain evidence="11">ATCC 38472_TT</strain>
    </source>
</reference>
<keyword evidence="4" id="KW-0547">Nucleotide-binding</keyword>
<feature type="region of interest" description="Disordered" evidence="9">
    <location>
        <begin position="550"/>
        <end position="587"/>
    </location>
</feature>
<dbReference type="PROSITE" id="PS50011">
    <property type="entry name" value="PROTEIN_KINASE_DOM"/>
    <property type="match status" value="1"/>
</dbReference>
<evidence type="ECO:0000256" key="6">
    <source>
        <dbReference type="ARBA" id="ARBA00022840"/>
    </source>
</evidence>
<evidence type="ECO:0000256" key="5">
    <source>
        <dbReference type="ARBA" id="ARBA00022777"/>
    </source>
</evidence>
<dbReference type="PANTHER" id="PTHR43895">
    <property type="entry name" value="CALCIUM/CALMODULIN-DEPENDENT PROTEIN KINASE KINASE-RELATED"/>
    <property type="match status" value="1"/>
</dbReference>
<keyword evidence="5" id="KW-0418">Kinase</keyword>
<sequence length="897" mass="100962">MADSLTEEEFPPLTEDEEALNQRLLYALRLKGDENVRTRTGSTSALTESGASVEDASTGTDLWEDESQQGEKNELIAQGVTQLMHMWVASRRQNIYKPFRHSGLPGLPRFTLKRPVFYFSTRPVESEESKSDELVLPHLQAVFFDPIRHTPSNKVHRLTHTGIVNFAYYFAVAVNPRTAEPRVRVFPVAFQTMDRAQLAAQHQDTTRMRNAMEAVRREGFRKKRLSLFDSDVHVPLRHAHEYFPHMEAVRREGFRKKRLSLFDSDVHVPLRHAHEYFPQWTFMEDGDNQYLLTDFAFNGNLVLYAQKRIRFYSMEIAHLAAESGIIVDNSVMVPALNKLWREEALSIFVGISRAVAFMHSRQVCHLDLGPHTIEIDAQLNPVIGDFSSAELMGSDHLVGQGRAILCHRHFCDPAIMRHNRSLHQSAGVNGKAADMFSLGALLYWLLFLRCVPGDKATVRYVNPMESDAKWLNHLIEHIAGYSTNHDQCAICQSSHPLPAEISMLFQGLLVLNPSHRLLAHDLLRVTSRFDQLEGDIHVRCERVFQGELAKHDGRGEGNSPIQEIQSSGDDDILPSTSSTDSADYQPNMPEVLASDVSHVEFKSAHGSPDFQPTGTVPGAYKTDFHQVNPMFYSTEGSGATFEALKSALGGIGMAGDYISCPDWSIVVSTQVEGEELQLSIKLHCISNREGGVGDIIRVDFNLLVGDEKLFLHIVGCIRTKCHAINRTAQELLAPPGEKSLPFTAFDTPVWQNRGELYRGSLVMEQEELEELLSDIIADVPHPRYRYDLVRHLKRYCQDQTNRATLSGVLRDQFSMALSSILRDASENVMRLGVFILLMFASEGSLWSMMESEYAASLISDVQSRAAKSSTQKIANQVLDEINRAQAANFVDNESNDW</sequence>